<dbReference type="AlphaFoldDB" id="A0A6C0LMI6"/>
<accession>A0A6C0LMI6</accession>
<organism evidence="1">
    <name type="scientific">viral metagenome</name>
    <dbReference type="NCBI Taxonomy" id="1070528"/>
    <lineage>
        <taxon>unclassified sequences</taxon>
        <taxon>metagenomes</taxon>
        <taxon>organismal metagenomes</taxon>
    </lineage>
</organism>
<name>A0A6C0LMI6_9ZZZZ</name>
<evidence type="ECO:0000313" key="1">
    <source>
        <dbReference type="EMBL" id="QHU31138.1"/>
    </source>
</evidence>
<dbReference type="EMBL" id="MN740524">
    <property type="protein sequence ID" value="QHU31138.1"/>
    <property type="molecule type" value="Genomic_DNA"/>
</dbReference>
<proteinExistence type="predicted"/>
<sequence length="159" mass="17811">MKQNIQLIMLMVVILLGVSIHKTYLSKNSHEGYSNYTLDEAGGGFPNALDDVLVQDTYPITGINGISNNGSNDIWWWYPTFKLGSYAQITNNIRHPRRTTNGRCMPASMCGALYKEKYTGDNHVYPLPPVNNTCGTRVGYFTSPVKSLVLPFKPEVVDY</sequence>
<reference evidence="1" key="1">
    <citation type="journal article" date="2020" name="Nature">
        <title>Giant virus diversity and host interactions through global metagenomics.</title>
        <authorList>
            <person name="Schulz F."/>
            <person name="Roux S."/>
            <person name="Paez-Espino D."/>
            <person name="Jungbluth S."/>
            <person name="Walsh D.A."/>
            <person name="Denef V.J."/>
            <person name="McMahon K.D."/>
            <person name="Konstantinidis K.T."/>
            <person name="Eloe-Fadrosh E.A."/>
            <person name="Kyrpides N.C."/>
            <person name="Woyke T."/>
        </authorList>
    </citation>
    <scope>NUCLEOTIDE SEQUENCE</scope>
    <source>
        <strain evidence="1">GVMAG-M-3300027892-73</strain>
    </source>
</reference>
<protein>
    <submittedName>
        <fullName evidence="1">Uncharacterized protein</fullName>
    </submittedName>
</protein>